<dbReference type="Gene3D" id="3.40.50.720">
    <property type="entry name" value="NAD(P)-binding Rossmann-like Domain"/>
    <property type="match status" value="1"/>
</dbReference>
<comment type="similarity">
    <text evidence="1 5">Belongs to the NAD(P)-dependent epimerase/dehydratase family. Fucose synthase subfamily.</text>
</comment>
<feature type="binding site" evidence="5">
    <location>
        <position position="199"/>
    </location>
    <ligand>
        <name>substrate</name>
    </ligand>
</feature>
<feature type="binding site" evidence="5">
    <location>
        <position position="184"/>
    </location>
    <ligand>
        <name>substrate</name>
    </ligand>
</feature>
<dbReference type="AlphaFoldDB" id="A0A0D0KZ84"/>
<proteinExistence type="inferred from homology"/>
<dbReference type="PANTHER" id="PTHR43238">
    <property type="entry name" value="GDP-L-FUCOSE SYNTHASE"/>
    <property type="match status" value="1"/>
</dbReference>
<feature type="binding site" evidence="5">
    <location>
        <begin position="160"/>
        <end position="163"/>
    </location>
    <ligand>
        <name>NADP(+)</name>
        <dbReference type="ChEBI" id="CHEBI:58349"/>
    </ligand>
</feature>
<feature type="active site" description="Proton donor/acceptor" evidence="5">
    <location>
        <position position="132"/>
    </location>
</feature>
<gene>
    <name evidence="5" type="primary">fcl</name>
    <name evidence="7" type="ORF">RU07_08950</name>
</gene>
<dbReference type="InterPro" id="IPR001509">
    <property type="entry name" value="Epimerase_deHydtase"/>
</dbReference>
<name>A0A0D0KZ84_AGRTU</name>
<dbReference type="Pfam" id="PF01370">
    <property type="entry name" value="Epimerase"/>
    <property type="match status" value="1"/>
</dbReference>
<feature type="domain" description="NAD-dependent epimerase/dehydratase" evidence="6">
    <location>
        <begin position="3"/>
        <end position="235"/>
    </location>
</feature>
<dbReference type="GO" id="GO:0016853">
    <property type="term" value="F:isomerase activity"/>
    <property type="evidence" value="ECO:0007669"/>
    <property type="project" value="UniProtKB-KW"/>
</dbReference>
<dbReference type="PANTHER" id="PTHR43238:SF1">
    <property type="entry name" value="GDP-L-FUCOSE SYNTHASE"/>
    <property type="match status" value="1"/>
</dbReference>
<feature type="binding site" evidence="5">
    <location>
        <position position="176"/>
    </location>
    <ligand>
        <name>NADP(+)</name>
        <dbReference type="ChEBI" id="CHEBI:58349"/>
    </ligand>
</feature>
<dbReference type="InterPro" id="IPR036291">
    <property type="entry name" value="NAD(P)-bd_dom_sf"/>
</dbReference>
<evidence type="ECO:0000313" key="8">
    <source>
        <dbReference type="Proteomes" id="UP000035017"/>
    </source>
</evidence>
<dbReference type="OrthoDB" id="9811425at2"/>
<evidence type="ECO:0000256" key="2">
    <source>
        <dbReference type="ARBA" id="ARBA00022857"/>
    </source>
</evidence>
<dbReference type="InterPro" id="IPR028614">
    <property type="entry name" value="GDP_fucose/colitose_synth"/>
</dbReference>
<feature type="binding site" evidence="5">
    <location>
        <begin position="101"/>
        <end position="104"/>
    </location>
    <ligand>
        <name>NADP(+)</name>
        <dbReference type="ChEBI" id="CHEBI:58349"/>
    </ligand>
</feature>
<dbReference type="GO" id="GO:0042351">
    <property type="term" value="P:'de novo' GDP-L-fucose biosynthetic process"/>
    <property type="evidence" value="ECO:0007669"/>
    <property type="project" value="UniProtKB-UniRule"/>
</dbReference>
<comment type="function">
    <text evidence="5">Catalyzes the two-step NADP-dependent conversion of GDP-4-dehydro-6-deoxy-D-mannose to GDP-fucose, involving an epimerase and a reductase reaction.</text>
</comment>
<comment type="pathway">
    <text evidence="5">Nucleotide-sugar biosynthesis; GDP-L-fucose biosynthesis via de novo pathway; GDP-L-fucose from GDP-alpha-D-mannose: step 2/2.</text>
</comment>
<reference evidence="7 8" key="1">
    <citation type="submission" date="2014-12" db="EMBL/GenBank/DDBJ databases">
        <title>16Stimator: statistical estimation of ribosomal gene copy numbers from draft genome assemblies.</title>
        <authorList>
            <person name="Perisin M.A."/>
            <person name="Vetter M."/>
            <person name="Gilbert J.A."/>
            <person name="Bergelson J."/>
        </authorList>
    </citation>
    <scope>NUCLEOTIDE SEQUENCE [LARGE SCALE GENOMIC DNA]</scope>
    <source>
        <strain evidence="7 8">MEJ076</strain>
    </source>
</reference>
<evidence type="ECO:0000313" key="7">
    <source>
        <dbReference type="EMBL" id="KIQ02735.1"/>
    </source>
</evidence>
<dbReference type="GO" id="GO:0050577">
    <property type="term" value="F:GDP-L-fucose synthase activity"/>
    <property type="evidence" value="ECO:0007669"/>
    <property type="project" value="UniProtKB-UniRule"/>
</dbReference>
<comment type="caution">
    <text evidence="5">Lacks conserved residue(s) required for the propagation of feature annotation.</text>
</comment>
<feature type="binding site" evidence="5">
    <location>
        <begin position="7"/>
        <end position="13"/>
    </location>
    <ligand>
        <name>NADP(+)</name>
        <dbReference type="ChEBI" id="CHEBI:58349"/>
    </ligand>
</feature>
<evidence type="ECO:0000256" key="3">
    <source>
        <dbReference type="ARBA" id="ARBA00023002"/>
    </source>
</evidence>
<dbReference type="Gene3D" id="3.90.25.10">
    <property type="entry name" value="UDP-galactose 4-epimerase, domain 1"/>
    <property type="match status" value="1"/>
</dbReference>
<comment type="caution">
    <text evidence="7">The sequence shown here is derived from an EMBL/GenBank/DDBJ whole genome shotgun (WGS) entry which is preliminary data.</text>
</comment>
<dbReference type="HAMAP" id="MF_00956">
    <property type="entry name" value="GDP_fucose_synth"/>
    <property type="match status" value="1"/>
</dbReference>
<evidence type="ECO:0000256" key="1">
    <source>
        <dbReference type="ARBA" id="ARBA00005959"/>
    </source>
</evidence>
<evidence type="ECO:0000256" key="4">
    <source>
        <dbReference type="ARBA" id="ARBA00023235"/>
    </source>
</evidence>
<feature type="site" description="Important for catalytic activity" evidence="5">
    <location>
        <position position="105"/>
    </location>
</feature>
<evidence type="ECO:0000256" key="5">
    <source>
        <dbReference type="HAMAP-Rule" id="MF_00956"/>
    </source>
</evidence>
<dbReference type="Proteomes" id="UP000035017">
    <property type="component" value="Unassembled WGS sequence"/>
</dbReference>
<comment type="catalytic activity">
    <reaction evidence="5">
        <text>GDP-beta-L-fucose + NADP(+) = GDP-4-dehydro-alpha-D-rhamnose + NADPH + H(+)</text>
        <dbReference type="Rhea" id="RHEA:18885"/>
        <dbReference type="ChEBI" id="CHEBI:15378"/>
        <dbReference type="ChEBI" id="CHEBI:57273"/>
        <dbReference type="ChEBI" id="CHEBI:57783"/>
        <dbReference type="ChEBI" id="CHEBI:57964"/>
        <dbReference type="ChEBI" id="CHEBI:58349"/>
        <dbReference type="EC" id="1.1.1.271"/>
    </reaction>
</comment>
<organism evidence="7 8">
    <name type="scientific">Agrobacterium tumefaciens</name>
    <dbReference type="NCBI Taxonomy" id="358"/>
    <lineage>
        <taxon>Bacteria</taxon>
        <taxon>Pseudomonadati</taxon>
        <taxon>Pseudomonadota</taxon>
        <taxon>Alphaproteobacteria</taxon>
        <taxon>Hyphomicrobiales</taxon>
        <taxon>Rhizobiaceae</taxon>
        <taxon>Rhizobium/Agrobacterium group</taxon>
        <taxon>Agrobacterium</taxon>
        <taxon>Agrobacterium tumefaciens complex</taxon>
    </lineage>
</organism>
<feature type="site" description="Important for catalytic activity" evidence="5">
    <location>
        <position position="103"/>
    </location>
</feature>
<dbReference type="EC" id="1.1.1.271" evidence="5"/>
<feature type="binding site" evidence="5">
    <location>
        <position position="206"/>
    </location>
    <ligand>
        <name>substrate</name>
    </ligand>
</feature>
<accession>A0A0D0KZ84</accession>
<protein>
    <recommendedName>
        <fullName evidence="5">GDP-L-fucose synthase</fullName>
        <ecNumber evidence="5">1.1.1.271</ecNumber>
    </recommendedName>
    <alternativeName>
        <fullName evidence="5">GDP-4-keto-6-deoxy-D-mannose-3,5-epimerase-4-reductase</fullName>
    </alternativeName>
</protein>
<dbReference type="SUPFAM" id="SSF51735">
    <property type="entry name" value="NAD(P)-binding Rossmann-fold domains"/>
    <property type="match status" value="1"/>
</dbReference>
<keyword evidence="4 5" id="KW-0413">Isomerase</keyword>
<keyword evidence="3 5" id="KW-0560">Oxidoreductase</keyword>
<dbReference type="EMBL" id="JXQV01000009">
    <property type="protein sequence ID" value="KIQ02735.1"/>
    <property type="molecule type" value="Genomic_DNA"/>
</dbReference>
<dbReference type="CDD" id="cd05239">
    <property type="entry name" value="GDP_FS_SDR_e"/>
    <property type="match status" value="1"/>
</dbReference>
<dbReference type="GO" id="GO:0070401">
    <property type="term" value="F:NADP+ binding"/>
    <property type="evidence" value="ECO:0007669"/>
    <property type="project" value="UniProtKB-UniRule"/>
</dbReference>
<sequence length="313" mass="34994">MKILLTGGRGMVGRNILAYAEGNEAEIHAPTSRELDLTDAKHTADFVKSLKPELIIHAAGRVGGIQANIREPVRFLTENWSMGQNIIQAARAAGVKRLLNLGSSCMYPSNHSDPLKEEMVLAGPLEPTNEGYAIAKCAVARMCEYITREDPDYSYKTLIPCNLYGRFDKFDPATSHMVPAVIHKLHMAKQNAQDTVDIWGDGEARREFMFSEDLARAVFFAIEHFEDLPPLINIGLGVDHTVNEYYATAAKVVGFEGNFKHDLSKPVGMRRKLLDVTRQTQLGFRAQTSLEEGIRKTYEYYLSKESQDVISAR</sequence>
<feature type="binding site" evidence="5">
    <location>
        <position position="136"/>
    </location>
    <ligand>
        <name>NADP(+)</name>
        <dbReference type="ChEBI" id="CHEBI:58349"/>
    </ligand>
</feature>
<dbReference type="UniPathway" id="UPA00128">
    <property type="reaction ID" value="UER00191"/>
</dbReference>
<keyword evidence="2 5" id="KW-0521">NADP</keyword>
<keyword evidence="5" id="KW-0511">Multifunctional enzyme</keyword>
<evidence type="ECO:0000259" key="6">
    <source>
        <dbReference type="Pfam" id="PF01370"/>
    </source>
</evidence>